<comment type="caution">
    <text evidence="2">The sequence shown here is derived from an EMBL/GenBank/DDBJ whole genome shotgun (WGS) entry which is preliminary data.</text>
</comment>
<dbReference type="Pfam" id="PF05751">
    <property type="entry name" value="FixH"/>
    <property type="match status" value="1"/>
</dbReference>
<name>A0A2N8KLE3_9BURK</name>
<dbReference type="RefSeq" id="WP_102772340.1">
    <property type="nucleotide sequence ID" value="NZ_POQS01000002.1"/>
</dbReference>
<dbReference type="AlphaFoldDB" id="A0A2N8KLE3"/>
<dbReference type="InterPro" id="IPR008620">
    <property type="entry name" value="FixH"/>
</dbReference>
<keyword evidence="3" id="KW-1185">Reference proteome</keyword>
<organism evidence="2 3">
    <name type="scientific">Achromobacter pulmonis</name>
    <dbReference type="NCBI Taxonomy" id="1389932"/>
    <lineage>
        <taxon>Bacteria</taxon>
        <taxon>Pseudomonadati</taxon>
        <taxon>Pseudomonadota</taxon>
        <taxon>Betaproteobacteria</taxon>
        <taxon>Burkholderiales</taxon>
        <taxon>Alcaligenaceae</taxon>
        <taxon>Achromobacter</taxon>
    </lineage>
</organism>
<dbReference type="EMBL" id="POQS01000002">
    <property type="protein sequence ID" value="PND34271.1"/>
    <property type="molecule type" value="Genomic_DNA"/>
</dbReference>
<accession>A0A2N8KLE3</accession>
<keyword evidence="1" id="KW-0472">Membrane</keyword>
<gene>
    <name evidence="2" type="ORF">C1I89_08525</name>
</gene>
<evidence type="ECO:0000256" key="1">
    <source>
        <dbReference type="SAM" id="Phobius"/>
    </source>
</evidence>
<keyword evidence="1" id="KW-1133">Transmembrane helix</keyword>
<keyword evidence="1" id="KW-0812">Transmembrane</keyword>
<evidence type="ECO:0000313" key="2">
    <source>
        <dbReference type="EMBL" id="PND34271.1"/>
    </source>
</evidence>
<reference evidence="2 3" key="1">
    <citation type="submission" date="2018-01" db="EMBL/GenBank/DDBJ databases">
        <title>The draft genome of an aniline degradation strain ANB-1.</title>
        <authorList>
            <person name="Zhang L."/>
            <person name="Jiang J."/>
        </authorList>
    </citation>
    <scope>NUCLEOTIDE SEQUENCE [LARGE SCALE GENOMIC DNA]</scope>
    <source>
        <strain evidence="2 3">ANB-1</strain>
    </source>
</reference>
<sequence length="69" mass="7719">MNAAQPAQPAKPWYREPWPWILMAGPFLAMIGCFITIYLAYTNFSNQPIQEGVVKRGLVVEQTAPNANP</sequence>
<dbReference type="Proteomes" id="UP000235994">
    <property type="component" value="Unassembled WGS sequence"/>
</dbReference>
<feature type="transmembrane region" description="Helical" evidence="1">
    <location>
        <begin position="20"/>
        <end position="41"/>
    </location>
</feature>
<evidence type="ECO:0000313" key="3">
    <source>
        <dbReference type="Proteomes" id="UP000235994"/>
    </source>
</evidence>
<proteinExistence type="predicted"/>
<protein>
    <submittedName>
        <fullName evidence="2">Nitrogen fixation protein FixH</fullName>
    </submittedName>
</protein>